<dbReference type="Gene3D" id="1.10.10.60">
    <property type="entry name" value="Homeodomain-like"/>
    <property type="match status" value="1"/>
</dbReference>
<keyword evidence="3 5" id="KW-0371">Homeobox</keyword>
<feature type="compositionally biased region" description="Low complexity" evidence="7">
    <location>
        <begin position="137"/>
        <end position="149"/>
    </location>
</feature>
<name>Q70YK1_SUBDO</name>
<protein>
    <submittedName>
        <fullName evidence="9">Homeobox protein HOXb1</fullName>
    </submittedName>
</protein>
<evidence type="ECO:0000256" key="2">
    <source>
        <dbReference type="ARBA" id="ARBA00023125"/>
    </source>
</evidence>
<dbReference type="PROSITE" id="PS50071">
    <property type="entry name" value="HOMEOBOX_2"/>
    <property type="match status" value="1"/>
</dbReference>
<evidence type="ECO:0000256" key="7">
    <source>
        <dbReference type="SAM" id="MobiDB-lite"/>
    </source>
</evidence>
<comment type="subcellular location">
    <subcellularLocation>
        <location evidence="1 5 6">Nucleus</location>
    </subcellularLocation>
</comment>
<dbReference type="SMART" id="SM00389">
    <property type="entry name" value="HOX"/>
    <property type="match status" value="1"/>
</dbReference>
<dbReference type="PROSITE" id="PS00027">
    <property type="entry name" value="HOMEOBOX_1"/>
    <property type="match status" value="1"/>
</dbReference>
<feature type="compositionally biased region" description="Low complexity" evidence="7">
    <location>
        <begin position="80"/>
        <end position="90"/>
    </location>
</feature>
<dbReference type="Pfam" id="PF00046">
    <property type="entry name" value="Homeodomain"/>
    <property type="match status" value="1"/>
</dbReference>
<evidence type="ECO:0000259" key="8">
    <source>
        <dbReference type="PROSITE" id="PS50071"/>
    </source>
</evidence>
<sequence length="345" mass="38284">MTRQIPNQPQSAMANECRHQCFHGSSTTHRESTNGSQTTKERVVFRAPSVPAATHGHHLPTSTHRTSFMIDDILQPTPNTRSSRTISSSSGLTEDGSYCSTFNEESTRRSDSPRSLFSEDAGREGSPEGSDSDTERPSSQGSNSSSSPSKTKKRRPRALFSHAQVFELERRFAVQKYLTAHEREQLASMLHLTETQVKIWFQNRRYKNKRQQIEQQRLSPKACKDMTKSLLHPSVKSPPTTFPIATLGPVHLGLSSPQPRSVLPTSQHQPVYSISGSEYFRYPSVPAALMRPSVTALPNSLYYPHTSVSSTLRPFAPLTPATFSPYHPLPQALKVPAAGDSYAHA</sequence>
<evidence type="ECO:0000256" key="6">
    <source>
        <dbReference type="RuleBase" id="RU000682"/>
    </source>
</evidence>
<keyword evidence="2 5" id="KW-0238">DNA-binding</keyword>
<dbReference type="EMBL" id="AJ493057">
    <property type="protein sequence ID" value="CAD37942.1"/>
    <property type="molecule type" value="mRNA"/>
</dbReference>
<evidence type="ECO:0000256" key="3">
    <source>
        <dbReference type="ARBA" id="ARBA00023155"/>
    </source>
</evidence>
<dbReference type="CDD" id="cd00086">
    <property type="entry name" value="homeodomain"/>
    <property type="match status" value="1"/>
</dbReference>
<evidence type="ECO:0000313" key="9">
    <source>
        <dbReference type="EMBL" id="CAD37942.1"/>
    </source>
</evidence>
<dbReference type="PANTHER" id="PTHR24340">
    <property type="entry name" value="HOMEOBOX PROTEIN NKX"/>
    <property type="match status" value="1"/>
</dbReference>
<dbReference type="GO" id="GO:0000981">
    <property type="term" value="F:DNA-binding transcription factor activity, RNA polymerase II-specific"/>
    <property type="evidence" value="ECO:0007669"/>
    <property type="project" value="InterPro"/>
</dbReference>
<dbReference type="GO" id="GO:0000978">
    <property type="term" value="F:RNA polymerase II cis-regulatory region sequence-specific DNA binding"/>
    <property type="evidence" value="ECO:0007669"/>
    <property type="project" value="TreeGrafter"/>
</dbReference>
<dbReference type="InterPro" id="IPR017970">
    <property type="entry name" value="Homeobox_CS"/>
</dbReference>
<dbReference type="GO" id="GO:0005634">
    <property type="term" value="C:nucleus"/>
    <property type="evidence" value="ECO:0007669"/>
    <property type="project" value="UniProtKB-SubCell"/>
</dbReference>
<evidence type="ECO:0000256" key="5">
    <source>
        <dbReference type="PROSITE-ProRule" id="PRU00108"/>
    </source>
</evidence>
<dbReference type="PRINTS" id="PR00024">
    <property type="entry name" value="HOMEOBOX"/>
</dbReference>
<dbReference type="InterPro" id="IPR020479">
    <property type="entry name" value="HD_metazoa"/>
</dbReference>
<dbReference type="InterPro" id="IPR050394">
    <property type="entry name" value="Homeobox_NK-like"/>
</dbReference>
<evidence type="ECO:0000256" key="1">
    <source>
        <dbReference type="ARBA" id="ARBA00004123"/>
    </source>
</evidence>
<evidence type="ECO:0000256" key="4">
    <source>
        <dbReference type="ARBA" id="ARBA00023242"/>
    </source>
</evidence>
<feature type="region of interest" description="Disordered" evidence="7">
    <location>
        <begin position="74"/>
        <end position="158"/>
    </location>
</feature>
<feature type="DNA-binding region" description="Homeobox" evidence="5">
    <location>
        <begin position="153"/>
        <end position="212"/>
    </location>
</feature>
<dbReference type="GO" id="GO:0030154">
    <property type="term" value="P:cell differentiation"/>
    <property type="evidence" value="ECO:0007669"/>
    <property type="project" value="TreeGrafter"/>
</dbReference>
<feature type="domain" description="Homeobox" evidence="8">
    <location>
        <begin position="151"/>
        <end position="211"/>
    </location>
</feature>
<dbReference type="InterPro" id="IPR009057">
    <property type="entry name" value="Homeodomain-like_sf"/>
</dbReference>
<keyword evidence="4 5" id="KW-0539">Nucleus</keyword>
<organism evidence="9">
    <name type="scientific">Suberites domuncula</name>
    <name type="common">Sponge</name>
    <dbReference type="NCBI Taxonomy" id="55567"/>
    <lineage>
        <taxon>Eukaryota</taxon>
        <taxon>Metazoa</taxon>
        <taxon>Porifera</taxon>
        <taxon>Demospongiae</taxon>
        <taxon>Heteroscleromorpha</taxon>
        <taxon>Suberitida</taxon>
        <taxon>Suberitidae</taxon>
        <taxon>Suberites</taxon>
    </lineage>
</organism>
<dbReference type="AlphaFoldDB" id="Q70YK1"/>
<dbReference type="InterPro" id="IPR001356">
    <property type="entry name" value="HD"/>
</dbReference>
<gene>
    <name evidence="9" type="primary">hoxb1</name>
</gene>
<proteinExistence type="evidence at transcript level"/>
<dbReference type="SUPFAM" id="SSF46689">
    <property type="entry name" value="Homeodomain-like"/>
    <property type="match status" value="1"/>
</dbReference>
<accession>Q70YK1</accession>
<reference evidence="9" key="1">
    <citation type="journal article" date="2003" name="J. Exp. Biol.">
        <title>Retinoid X receptor and retinoic acid response in the marine sponge Suberites domuncula.</title>
        <authorList>
            <person name="Wiens M."/>
            <person name="Batel R."/>
            <person name="Korzhev M."/>
            <person name="Muller W.E."/>
        </authorList>
    </citation>
    <scope>NUCLEOTIDE SEQUENCE</scope>
</reference>